<evidence type="ECO:0000256" key="4">
    <source>
        <dbReference type="ARBA" id="ARBA00022989"/>
    </source>
</evidence>
<evidence type="ECO:0000256" key="6">
    <source>
        <dbReference type="RuleBase" id="RU361206"/>
    </source>
</evidence>
<accession>A0A5J4VFR2</accession>
<organism evidence="7 8">
    <name type="scientific">Streblomastix strix</name>
    <dbReference type="NCBI Taxonomy" id="222440"/>
    <lineage>
        <taxon>Eukaryota</taxon>
        <taxon>Metamonada</taxon>
        <taxon>Preaxostyla</taxon>
        <taxon>Oxymonadida</taxon>
        <taxon>Streblomastigidae</taxon>
        <taxon>Streblomastix</taxon>
    </lineage>
</organism>
<name>A0A5J4VFR2_9EUKA</name>
<keyword evidence="4 6" id="KW-1133">Transmembrane helix</keyword>
<dbReference type="GO" id="GO:0009306">
    <property type="term" value="P:protein secretion"/>
    <property type="evidence" value="ECO:0007669"/>
    <property type="project" value="TreeGrafter"/>
</dbReference>
<dbReference type="Pfam" id="PF05832">
    <property type="entry name" value="DUF846"/>
    <property type="match status" value="1"/>
</dbReference>
<gene>
    <name evidence="7" type="ORF">EZS28_023306</name>
</gene>
<comment type="subcellular location">
    <subcellularLocation>
        <location evidence="1 6">Membrane</location>
        <topology evidence="1 6">Multi-pass membrane protein</topology>
    </subcellularLocation>
</comment>
<dbReference type="EMBL" id="SNRW01007484">
    <property type="protein sequence ID" value="KAA6381166.1"/>
    <property type="molecule type" value="Genomic_DNA"/>
</dbReference>
<keyword evidence="5 6" id="KW-0472">Membrane</keyword>
<feature type="transmembrane region" description="Helical" evidence="6">
    <location>
        <begin position="6"/>
        <end position="28"/>
    </location>
</feature>
<keyword evidence="3 6" id="KW-0812">Transmembrane</keyword>
<evidence type="ECO:0000256" key="5">
    <source>
        <dbReference type="ARBA" id="ARBA00023136"/>
    </source>
</evidence>
<dbReference type="PANTHER" id="PTHR13019">
    <property type="entry name" value="GOLGI APPARATUS MEMBRANE PROTEIN TVP23"/>
    <property type="match status" value="1"/>
</dbReference>
<comment type="caution">
    <text evidence="6">Lacks conserved residue(s) required for the propagation of feature annotation.</text>
</comment>
<comment type="similarity">
    <text evidence="2 6">Belongs to the TVP23 family.</text>
</comment>
<proteinExistence type="inferred from homology"/>
<evidence type="ECO:0000313" key="8">
    <source>
        <dbReference type="Proteomes" id="UP000324800"/>
    </source>
</evidence>
<dbReference type="InterPro" id="IPR008564">
    <property type="entry name" value="TVP23-like"/>
</dbReference>
<evidence type="ECO:0000256" key="3">
    <source>
        <dbReference type="ARBA" id="ARBA00022692"/>
    </source>
</evidence>
<evidence type="ECO:0000313" key="7">
    <source>
        <dbReference type="EMBL" id="KAA6381166.1"/>
    </source>
</evidence>
<protein>
    <recommendedName>
        <fullName evidence="6">Golgi apparatus membrane protein TVP23 homolog</fullName>
    </recommendedName>
</protein>
<dbReference type="GO" id="GO:0000139">
    <property type="term" value="C:Golgi membrane"/>
    <property type="evidence" value="ECO:0007669"/>
    <property type="project" value="TreeGrafter"/>
</dbReference>
<dbReference type="PANTHER" id="PTHR13019:SF7">
    <property type="entry name" value="GOLGI APPARATUS MEMBRANE PROTEIN TVP23"/>
    <property type="match status" value="1"/>
</dbReference>
<evidence type="ECO:0000256" key="1">
    <source>
        <dbReference type="ARBA" id="ARBA00004141"/>
    </source>
</evidence>
<evidence type="ECO:0000256" key="2">
    <source>
        <dbReference type="ARBA" id="ARBA00005467"/>
    </source>
</evidence>
<reference evidence="7 8" key="1">
    <citation type="submission" date="2019-03" db="EMBL/GenBank/DDBJ databases">
        <title>Single cell metagenomics reveals metabolic interactions within the superorganism composed of flagellate Streblomastix strix and complex community of Bacteroidetes bacteria on its surface.</title>
        <authorList>
            <person name="Treitli S.C."/>
            <person name="Kolisko M."/>
            <person name="Husnik F."/>
            <person name="Keeling P."/>
            <person name="Hampl V."/>
        </authorList>
    </citation>
    <scope>NUCLEOTIDE SEQUENCE [LARGE SCALE GENOMIC DNA]</scope>
    <source>
        <strain evidence="7">ST1C</strain>
    </source>
</reference>
<dbReference type="GO" id="GO:0016192">
    <property type="term" value="P:vesicle-mediated transport"/>
    <property type="evidence" value="ECO:0007669"/>
    <property type="project" value="TreeGrafter"/>
</dbReference>
<dbReference type="Proteomes" id="UP000324800">
    <property type="component" value="Unassembled WGS sequence"/>
</dbReference>
<dbReference type="AlphaFoldDB" id="A0A5J4VFR2"/>
<dbReference type="OrthoDB" id="2151161at2759"/>
<sequence>MYLFGNFVGLGFVLVFAFTIILLAFDFWTVKNICGRMLVGYRWWNDILDDGSSHWRFETIP</sequence>
<comment type="caution">
    <text evidence="7">The sequence shown here is derived from an EMBL/GenBank/DDBJ whole genome shotgun (WGS) entry which is preliminary data.</text>
</comment>
<feature type="non-terminal residue" evidence="7">
    <location>
        <position position="61"/>
    </location>
</feature>